<feature type="domain" description="CN hydrolase" evidence="2">
    <location>
        <begin position="1"/>
        <end position="283"/>
    </location>
</feature>
<feature type="region of interest" description="Disordered" evidence="1">
    <location>
        <begin position="300"/>
        <end position="406"/>
    </location>
</feature>
<dbReference type="PANTHER" id="PTHR11750:SF26">
    <property type="entry name" value="PROTEIN N-TERMINAL AMIDASE"/>
    <property type="match status" value="1"/>
</dbReference>
<dbReference type="InParanoid" id="A0A2T3AG43"/>
<protein>
    <recommendedName>
        <fullName evidence="2">CN hydrolase domain-containing protein</fullName>
    </recommendedName>
</protein>
<dbReference type="SUPFAM" id="SSF56317">
    <property type="entry name" value="Carbon-nitrogen hydrolase"/>
    <property type="match status" value="1"/>
</dbReference>
<dbReference type="InterPro" id="IPR003010">
    <property type="entry name" value="C-N_Hydrolase"/>
</dbReference>
<organism evidence="3 4">
    <name type="scientific">Coniella lustricola</name>
    <dbReference type="NCBI Taxonomy" id="2025994"/>
    <lineage>
        <taxon>Eukaryota</taxon>
        <taxon>Fungi</taxon>
        <taxon>Dikarya</taxon>
        <taxon>Ascomycota</taxon>
        <taxon>Pezizomycotina</taxon>
        <taxon>Sordariomycetes</taxon>
        <taxon>Sordariomycetidae</taxon>
        <taxon>Diaporthales</taxon>
        <taxon>Schizoparmaceae</taxon>
        <taxon>Coniella</taxon>
    </lineage>
</organism>
<dbReference type="CDD" id="cd07566">
    <property type="entry name" value="ScNTA1_like"/>
    <property type="match status" value="1"/>
</dbReference>
<dbReference type="InterPro" id="IPR036526">
    <property type="entry name" value="C-N_Hydrolase_sf"/>
</dbReference>
<feature type="region of interest" description="Disordered" evidence="1">
    <location>
        <begin position="986"/>
        <end position="1005"/>
    </location>
</feature>
<dbReference type="STRING" id="2025994.A0A2T3AG43"/>
<evidence type="ECO:0000313" key="3">
    <source>
        <dbReference type="EMBL" id="PSR97173.1"/>
    </source>
</evidence>
<dbReference type="GO" id="GO:0030163">
    <property type="term" value="P:protein catabolic process"/>
    <property type="evidence" value="ECO:0007669"/>
    <property type="project" value="TreeGrafter"/>
</dbReference>
<dbReference type="AlphaFoldDB" id="A0A2T3AG43"/>
<accession>A0A2T3AG43</accession>
<feature type="compositionally biased region" description="Polar residues" evidence="1">
    <location>
        <begin position="322"/>
        <end position="334"/>
    </location>
</feature>
<dbReference type="Proteomes" id="UP000241462">
    <property type="component" value="Unassembled WGS sequence"/>
</dbReference>
<feature type="compositionally biased region" description="Polar residues" evidence="1">
    <location>
        <begin position="903"/>
        <end position="912"/>
    </location>
</feature>
<feature type="region of interest" description="Disordered" evidence="1">
    <location>
        <begin position="775"/>
        <end position="808"/>
    </location>
</feature>
<name>A0A2T3AG43_9PEZI</name>
<dbReference type="Gene3D" id="3.60.110.10">
    <property type="entry name" value="Carbon-nitrogen hydrolase"/>
    <property type="match status" value="1"/>
</dbReference>
<feature type="compositionally biased region" description="Low complexity" evidence="1">
    <location>
        <begin position="992"/>
        <end position="1005"/>
    </location>
</feature>
<gene>
    <name evidence="3" type="ORF">BD289DRAFT_426626</name>
</gene>
<proteinExistence type="predicted"/>
<feature type="region of interest" description="Disordered" evidence="1">
    <location>
        <begin position="514"/>
        <end position="608"/>
    </location>
</feature>
<evidence type="ECO:0000256" key="1">
    <source>
        <dbReference type="SAM" id="MobiDB-lite"/>
    </source>
</evidence>
<feature type="region of interest" description="Disordered" evidence="1">
    <location>
        <begin position="928"/>
        <end position="949"/>
    </location>
</feature>
<reference evidence="3 4" key="1">
    <citation type="journal article" date="2018" name="Mycol. Prog.">
        <title>Coniella lustricola, a new species from submerged detritus.</title>
        <authorList>
            <person name="Raudabaugh D.B."/>
            <person name="Iturriaga T."/>
            <person name="Carver A."/>
            <person name="Mondo S."/>
            <person name="Pangilinan J."/>
            <person name="Lipzen A."/>
            <person name="He G."/>
            <person name="Amirebrahimi M."/>
            <person name="Grigoriev I.V."/>
            <person name="Miller A.N."/>
        </authorList>
    </citation>
    <scope>NUCLEOTIDE SEQUENCE [LARGE SCALE GENOMIC DNA]</scope>
    <source>
        <strain evidence="3 4">B22-T-1</strain>
    </source>
</reference>
<feature type="compositionally biased region" description="Basic and acidic residues" evidence="1">
    <location>
        <begin position="555"/>
        <end position="567"/>
    </location>
</feature>
<dbReference type="PANTHER" id="PTHR11750">
    <property type="entry name" value="PROTEIN N-TERMINAL AMIDASE"/>
    <property type="match status" value="1"/>
</dbReference>
<evidence type="ECO:0000313" key="4">
    <source>
        <dbReference type="Proteomes" id="UP000241462"/>
    </source>
</evidence>
<evidence type="ECO:0000259" key="2">
    <source>
        <dbReference type="PROSITE" id="PS50263"/>
    </source>
</evidence>
<dbReference type="GO" id="GO:0008418">
    <property type="term" value="F:protein-N-terminal asparagine amidohydrolase activity"/>
    <property type="evidence" value="ECO:0007669"/>
    <property type="project" value="InterPro"/>
</dbReference>
<dbReference type="Pfam" id="PF00795">
    <property type="entry name" value="CN_hydrolase"/>
    <property type="match status" value="1"/>
</dbReference>
<sequence>MKIACLQFAPQVGDVDNNLNRADSVLAKASLEELEDLDLLVLPELAFTGYNFKSLNHISPYLEPQGSGISALWARTTALKYNTNVVVGYPEKVDVAPKWPTGPEYYNSTIVINGDGETIANYRKSFLYVIDETWALEGKDGFFADEMPGLGNIAMGICMDLNPYKFEASWHEFEFAFHILAVQANLVIVTMAWVTREDSRHFNCMPEEPDMETLTYWVQRLEPLIRVDGGEEVIVVFANRTGREDDLTYAGTSAVLGIKDEEVKVYGLLGRSVKDILIIDTDRGPLANLVQRAPDLDDTAVHVSAMPRRSRKSAASTPFRPASTSVTEISTQPRSKQRKPSPTPGASTQPGRTKRRSPRIQIPEDYYRRYSPQDSPTDDDPGVESPTCPSPTPLHQRPNIASPDFESRDYIGATSKLQPHILDGRVSVDQPTVTHVSPSSGRLSEKYFWLMSEPPPLRSPMEARFPDIYPPSSPRLAAPIPSSLVNINLPNAGEGNSLLAAGKRGSLHKRLLSRSDSMSQDFEETVPRSDNKSQQTNLPPRPASPKSRNASRSGRPLERHTSDENKPDLNQIDQRLVALARRPGSAMESNHDVNDGPRQGRPRSRRSSLINQFEQVVWDQEARKPSVQSPLSHGSTLHGVNSASAAPMQEIPFTASPSVSTDAISRPQSDIFKNREHNLRQDSRKPALARNDTRGFAPAEDWPSGDKISVVPQANTSGTLVPSQKIEAHIEPDHTRTLVWSELAKMVGEVLHHPNARDESRGRHMSVDRLAATEAPMTRRVSPPESNGVHSPPGSVHRLISQDRDGSQRPIRTILAPDAQNASSVQYNPDDEIVAEIIFHPHNRPGHGRANSQARPPIVQQGYSNSEMLATSPPTVPCKDTVSQANVPHTGRAASLGPLPAANTVSRPSQSPIAETSLNKIQRLSGLKTRPRSVVSSPPHEATSSRRETVTKLYAASPPPRLFEPTTPKAMALKFDLDDLTTSATGSIVDDSVASNAPSVNSAPW</sequence>
<feature type="region of interest" description="Disordered" evidence="1">
    <location>
        <begin position="889"/>
        <end position="912"/>
    </location>
</feature>
<dbReference type="PROSITE" id="PS50263">
    <property type="entry name" value="CN_HYDROLASE"/>
    <property type="match status" value="1"/>
</dbReference>
<keyword evidence="4" id="KW-1185">Reference proteome</keyword>
<dbReference type="EMBL" id="KZ678394">
    <property type="protein sequence ID" value="PSR97173.1"/>
    <property type="molecule type" value="Genomic_DNA"/>
</dbReference>
<dbReference type="InterPro" id="IPR039703">
    <property type="entry name" value="Nta1"/>
</dbReference>
<dbReference type="GO" id="GO:0070773">
    <property type="term" value="F:protein-N-terminal glutamine amidohydrolase activity"/>
    <property type="evidence" value="ECO:0007669"/>
    <property type="project" value="InterPro"/>
</dbReference>
<dbReference type="OrthoDB" id="201515at2759"/>